<reference evidence="2" key="1">
    <citation type="submission" date="2017-04" db="EMBL/GenBank/DDBJ databases">
        <authorList>
            <person name="Varghese N."/>
            <person name="Submissions S."/>
        </authorList>
    </citation>
    <scope>NUCLEOTIDE SEQUENCE [LARGE SCALE GENOMIC DNA]</scope>
    <source>
        <strain evidence="2">DSM 16537</strain>
    </source>
</reference>
<dbReference type="Proteomes" id="UP000192333">
    <property type="component" value="Chromosome I"/>
</dbReference>
<proteinExistence type="predicted"/>
<dbReference type="RefSeq" id="WP_172805157.1">
    <property type="nucleotide sequence ID" value="NZ_LT838813.1"/>
</dbReference>
<name>A0A1W2H0U4_9BACT</name>
<keyword evidence="2" id="KW-1185">Reference proteome</keyword>
<accession>A0A1W2H0U4</accession>
<dbReference type="STRING" id="758820.SAMN00777080_0653"/>
<protein>
    <submittedName>
        <fullName evidence="1">Uncharacterized protein</fullName>
    </submittedName>
</protein>
<dbReference type="AlphaFoldDB" id="A0A1W2H0U4"/>
<gene>
    <name evidence="1" type="ORF">SAMN00777080_0653</name>
</gene>
<dbReference type="EMBL" id="LT838813">
    <property type="protein sequence ID" value="SMD42116.1"/>
    <property type="molecule type" value="Genomic_DNA"/>
</dbReference>
<sequence>MGKKSGNQRKKIIEEELISEVDYSEGFGGIPENVSLTKNIGCASDSKNKDKKIRKNDY</sequence>
<evidence type="ECO:0000313" key="1">
    <source>
        <dbReference type="EMBL" id="SMD42116.1"/>
    </source>
</evidence>
<organism evidence="1 2">
    <name type="scientific">Aquiflexum balticum DSM 16537</name>
    <dbReference type="NCBI Taxonomy" id="758820"/>
    <lineage>
        <taxon>Bacteria</taxon>
        <taxon>Pseudomonadati</taxon>
        <taxon>Bacteroidota</taxon>
        <taxon>Cytophagia</taxon>
        <taxon>Cytophagales</taxon>
        <taxon>Cyclobacteriaceae</taxon>
        <taxon>Aquiflexum</taxon>
    </lineage>
</organism>
<evidence type="ECO:0000313" key="2">
    <source>
        <dbReference type="Proteomes" id="UP000192333"/>
    </source>
</evidence>